<dbReference type="EMBL" id="MU273680">
    <property type="protein sequence ID" value="KAI0029376.1"/>
    <property type="molecule type" value="Genomic_DNA"/>
</dbReference>
<reference evidence="1" key="2">
    <citation type="journal article" date="2022" name="New Phytol.">
        <title>Evolutionary transition to the ectomycorrhizal habit in the genomes of a hyperdiverse lineage of mushroom-forming fungi.</title>
        <authorList>
            <person name="Looney B."/>
            <person name="Miyauchi S."/>
            <person name="Morin E."/>
            <person name="Drula E."/>
            <person name="Courty P.E."/>
            <person name="Kohler A."/>
            <person name="Kuo A."/>
            <person name="LaButti K."/>
            <person name="Pangilinan J."/>
            <person name="Lipzen A."/>
            <person name="Riley R."/>
            <person name="Andreopoulos W."/>
            <person name="He G."/>
            <person name="Johnson J."/>
            <person name="Nolan M."/>
            <person name="Tritt A."/>
            <person name="Barry K.W."/>
            <person name="Grigoriev I.V."/>
            <person name="Nagy L.G."/>
            <person name="Hibbett D."/>
            <person name="Henrissat B."/>
            <person name="Matheny P.B."/>
            <person name="Labbe J."/>
            <person name="Martin F.M."/>
        </authorList>
    </citation>
    <scope>NUCLEOTIDE SEQUENCE</scope>
    <source>
        <strain evidence="1">EC-137</strain>
    </source>
</reference>
<evidence type="ECO:0000313" key="1">
    <source>
        <dbReference type="EMBL" id="KAI0029376.1"/>
    </source>
</evidence>
<gene>
    <name evidence="1" type="ORF">K488DRAFT_88795</name>
</gene>
<evidence type="ECO:0000313" key="2">
    <source>
        <dbReference type="Proteomes" id="UP000814128"/>
    </source>
</evidence>
<protein>
    <submittedName>
        <fullName evidence="1">Uncharacterized protein</fullName>
    </submittedName>
</protein>
<accession>A0ACB8QDK7</accession>
<sequence length="575" mass="64408">MEKSAVWKALSTPELLDNIFSRLSRRDNTRNALVCRNWADPARDHVWRVVETPCQLFKNLAPIQCPSKSVHSGAHNISRIPTQADWRKFRPLALRVRAVQVTAYSDTRCRGSLSTILSDIAVSRPHDGILPNLRYVDLVGTSLPHGYVTLFLSSNLTSLSSCIPGDSADYGLSDFLEDLSMTAPNLQTLSLVASRNRGNRVTTWQTALGNVATLLPHLTNLKLPLYFLTTTVLEALSESRLSSLEFSETRNNMDNAGDVRDVLTLTPELKANAFSSLRRLSICGSLPDIGSMMSTENFPVNSITDLVVRTVLAESESSVRAFIAFLAERCTSLSCLYFLLMPSNQSLNDTAEPSIVWVDDEEQEPLTMDTLRPLSGMRQLQRFSILHTHPLEVDDDDVHSLVQNLLNLRRLVLNPTPRVRSRSPRLTLLSLIHIANHCPRIHSIALYADAATPLITYPTLIHTPLPKVYLQLGASPLTNITRTEVAKFLSRVLRPGVVLKTTISVFYDIPFPTTNPAWTWITERLPLLLEVRQEERLLQKVRQEEFELQIQTQTQGEQDTQDDNDNGDSEGSPSR</sequence>
<reference evidence="1" key="1">
    <citation type="submission" date="2021-02" db="EMBL/GenBank/DDBJ databases">
        <authorList>
            <consortium name="DOE Joint Genome Institute"/>
            <person name="Ahrendt S."/>
            <person name="Looney B.P."/>
            <person name="Miyauchi S."/>
            <person name="Morin E."/>
            <person name="Drula E."/>
            <person name="Courty P.E."/>
            <person name="Chicoki N."/>
            <person name="Fauchery L."/>
            <person name="Kohler A."/>
            <person name="Kuo A."/>
            <person name="Labutti K."/>
            <person name="Pangilinan J."/>
            <person name="Lipzen A."/>
            <person name="Riley R."/>
            <person name="Andreopoulos W."/>
            <person name="He G."/>
            <person name="Johnson J."/>
            <person name="Barry K.W."/>
            <person name="Grigoriev I.V."/>
            <person name="Nagy L."/>
            <person name="Hibbett D."/>
            <person name="Henrissat B."/>
            <person name="Matheny P.B."/>
            <person name="Labbe J."/>
            <person name="Martin F."/>
        </authorList>
    </citation>
    <scope>NUCLEOTIDE SEQUENCE</scope>
    <source>
        <strain evidence="1">EC-137</strain>
    </source>
</reference>
<organism evidence="1 2">
    <name type="scientific">Vararia minispora EC-137</name>
    <dbReference type="NCBI Taxonomy" id="1314806"/>
    <lineage>
        <taxon>Eukaryota</taxon>
        <taxon>Fungi</taxon>
        <taxon>Dikarya</taxon>
        <taxon>Basidiomycota</taxon>
        <taxon>Agaricomycotina</taxon>
        <taxon>Agaricomycetes</taxon>
        <taxon>Russulales</taxon>
        <taxon>Lachnocladiaceae</taxon>
        <taxon>Vararia</taxon>
    </lineage>
</organism>
<keyword evidence="2" id="KW-1185">Reference proteome</keyword>
<comment type="caution">
    <text evidence="1">The sequence shown here is derived from an EMBL/GenBank/DDBJ whole genome shotgun (WGS) entry which is preliminary data.</text>
</comment>
<proteinExistence type="predicted"/>
<name>A0ACB8QDK7_9AGAM</name>
<dbReference type="Proteomes" id="UP000814128">
    <property type="component" value="Unassembled WGS sequence"/>
</dbReference>